<evidence type="ECO:0000313" key="1">
    <source>
        <dbReference type="EMBL" id="QPM89826.1"/>
    </source>
</evidence>
<evidence type="ECO:0000313" key="2">
    <source>
        <dbReference type="Proteomes" id="UP000283786"/>
    </source>
</evidence>
<dbReference type="AlphaFoldDB" id="A0A418SEM8"/>
<gene>
    <name evidence="1" type="ORF">PSAL_010530</name>
</gene>
<dbReference type="KEGG" id="palw:PSAL_010530"/>
<name>A0A418SEM8_9RHOB</name>
<dbReference type="EMBL" id="CP060436">
    <property type="protein sequence ID" value="QPM89826.1"/>
    <property type="molecule type" value="Genomic_DNA"/>
</dbReference>
<reference evidence="1 2" key="1">
    <citation type="submission" date="2020-08" db="EMBL/GenBank/DDBJ databases">
        <title>Genome sequence of Rhodobacteraceae bacterium Lw-13e.</title>
        <authorList>
            <person name="Poehlein A."/>
            <person name="Wolter L."/>
            <person name="Daniel R."/>
            <person name="Brinkhoff T."/>
        </authorList>
    </citation>
    <scope>NUCLEOTIDE SEQUENCE [LARGE SCALE GENOMIC DNA]</scope>
    <source>
        <strain evidence="1 2">Lw-13e</strain>
    </source>
</reference>
<keyword evidence="2" id="KW-1185">Reference proteome</keyword>
<sequence length="48" mass="4764">MLADMRAGRAVGADAAAGSGLGDVPEAISPGAEPPHYGVRLSFPDPIC</sequence>
<protein>
    <submittedName>
        <fullName evidence="1">Uncharacterized protein</fullName>
    </submittedName>
</protein>
<dbReference type="Proteomes" id="UP000283786">
    <property type="component" value="Chromosome"/>
</dbReference>
<proteinExistence type="predicted"/>
<organism evidence="1 2">
    <name type="scientific">Pseudooceanicola algae</name>
    <dbReference type="NCBI Taxonomy" id="1537215"/>
    <lineage>
        <taxon>Bacteria</taxon>
        <taxon>Pseudomonadati</taxon>
        <taxon>Pseudomonadota</taxon>
        <taxon>Alphaproteobacteria</taxon>
        <taxon>Rhodobacterales</taxon>
        <taxon>Paracoccaceae</taxon>
        <taxon>Pseudooceanicola</taxon>
    </lineage>
</organism>
<accession>A0A418SEM8</accession>